<gene>
    <name evidence="3" type="ORF">AOCH_000968</name>
</gene>
<proteinExistence type="predicted"/>
<keyword evidence="4" id="KW-1185">Reference proteome</keyword>
<dbReference type="Proteomes" id="UP000034947">
    <property type="component" value="Unassembled WGS sequence"/>
</dbReference>
<evidence type="ECO:0000313" key="4">
    <source>
        <dbReference type="Proteomes" id="UP000034947"/>
    </source>
</evidence>
<dbReference type="PANTHER" id="PTHR48081:SF31">
    <property type="entry name" value="STERYL ACETYL HYDROLASE MUG81-RELATED"/>
    <property type="match status" value="1"/>
</dbReference>
<dbReference type="OrthoDB" id="2152029at2759"/>
<dbReference type="SUPFAM" id="SSF53474">
    <property type="entry name" value="alpha/beta-Hydrolases"/>
    <property type="match status" value="1"/>
</dbReference>
<keyword evidence="1" id="KW-0378">Hydrolase</keyword>
<dbReference type="GO" id="GO:0016787">
    <property type="term" value="F:hydrolase activity"/>
    <property type="evidence" value="ECO:0007669"/>
    <property type="project" value="UniProtKB-KW"/>
</dbReference>
<dbReference type="InterPro" id="IPR029058">
    <property type="entry name" value="AB_hydrolase_fold"/>
</dbReference>
<dbReference type="EMBL" id="JYKN01002548">
    <property type="protein sequence ID" value="KKK15995.1"/>
    <property type="molecule type" value="Genomic_DNA"/>
</dbReference>
<accession>A0A0F8WDN5</accession>
<reference evidence="3 4" key="1">
    <citation type="submission" date="2015-02" db="EMBL/GenBank/DDBJ databases">
        <title>Draft Genome Sequences of Two Closely-Related Aflatoxigenic Aspergillus Species Obtained from the Cote d'Ivoire.</title>
        <authorList>
            <person name="Moore G.G."/>
            <person name="Beltz S.B."/>
            <person name="Mack B.M."/>
        </authorList>
    </citation>
    <scope>NUCLEOTIDE SEQUENCE [LARGE SCALE GENOMIC DNA]</scope>
    <source>
        <strain evidence="3 4">SRRC1432</strain>
    </source>
</reference>
<dbReference type="VEuPathDB" id="FungiDB:P175DRAFT_0559273"/>
<comment type="caution">
    <text evidence="3">The sequence shown here is derived from an EMBL/GenBank/DDBJ whole genome shotgun (WGS) entry which is preliminary data.</text>
</comment>
<dbReference type="InterPro" id="IPR050300">
    <property type="entry name" value="GDXG_lipolytic_enzyme"/>
</dbReference>
<dbReference type="Gene3D" id="3.40.50.1820">
    <property type="entry name" value="alpha/beta hydrolase"/>
    <property type="match status" value="1"/>
</dbReference>
<sequence>MSLDMTVLPYPSRLTPGEHLDLAWKLLSVLAVGTSAALSFPFRGAGGSKTYRAHVMHAVLRKITRSFTLRQIQLSTTAASYKRFAKSRRMIPQTSSWGTKGQGHWIGNRDAPLVLIWFHGGNYYSPAHPAYFTFLHDIVDAVCLSGKQLAVFVPSYTLAPHAQYPSQLREGLDVLQHLVEKENKLLSNIVLGGDSAGGNLVLGILSHLSHPHPDITGGLSLEGHLSGALMICPWVTFDQTWASIERNKNKDCVALIPSTITAAYFLGTSESDNYNEPLRAPFDWWTGINARQLLLISGEDDIMVDSHNAFATKLTMANPHNTQVVTAVGEGHVAPVLDLMLGDRSEFESTRAIKKWLVSVI</sequence>
<dbReference type="InterPro" id="IPR013094">
    <property type="entry name" value="AB_hydrolase_3"/>
</dbReference>
<dbReference type="Pfam" id="PF07859">
    <property type="entry name" value="Abhydrolase_3"/>
    <property type="match status" value="1"/>
</dbReference>
<dbReference type="AlphaFoldDB" id="A0A0F8WDN5"/>
<evidence type="ECO:0000313" key="3">
    <source>
        <dbReference type="EMBL" id="KKK15995.1"/>
    </source>
</evidence>
<organism evidence="3 4">
    <name type="scientific">Aspergillus ochraceoroseus</name>
    <dbReference type="NCBI Taxonomy" id="138278"/>
    <lineage>
        <taxon>Eukaryota</taxon>
        <taxon>Fungi</taxon>
        <taxon>Dikarya</taxon>
        <taxon>Ascomycota</taxon>
        <taxon>Pezizomycotina</taxon>
        <taxon>Eurotiomycetes</taxon>
        <taxon>Eurotiomycetidae</taxon>
        <taxon>Eurotiales</taxon>
        <taxon>Aspergillaceae</taxon>
        <taxon>Aspergillus</taxon>
        <taxon>Aspergillus subgen. Nidulantes</taxon>
    </lineage>
</organism>
<name>A0A0F8WDN5_9EURO</name>
<dbReference type="PANTHER" id="PTHR48081">
    <property type="entry name" value="AB HYDROLASE SUPERFAMILY PROTEIN C4A8.06C"/>
    <property type="match status" value="1"/>
</dbReference>
<protein>
    <recommendedName>
        <fullName evidence="2">Alpha/beta hydrolase fold-3 domain-containing protein</fullName>
    </recommendedName>
</protein>
<evidence type="ECO:0000256" key="1">
    <source>
        <dbReference type="ARBA" id="ARBA00022801"/>
    </source>
</evidence>
<evidence type="ECO:0000259" key="2">
    <source>
        <dbReference type="Pfam" id="PF07859"/>
    </source>
</evidence>
<feature type="domain" description="Alpha/beta hydrolase fold-3" evidence="2">
    <location>
        <begin position="115"/>
        <end position="333"/>
    </location>
</feature>